<gene>
    <name evidence="1" type="ORF">GALL_451850</name>
</gene>
<name>A0A1J5PNN0_9ZZZZ</name>
<evidence type="ECO:0000313" key="1">
    <source>
        <dbReference type="EMBL" id="OIQ73182.1"/>
    </source>
</evidence>
<organism evidence="1">
    <name type="scientific">mine drainage metagenome</name>
    <dbReference type="NCBI Taxonomy" id="410659"/>
    <lineage>
        <taxon>unclassified sequences</taxon>
        <taxon>metagenomes</taxon>
        <taxon>ecological metagenomes</taxon>
    </lineage>
</organism>
<dbReference type="AlphaFoldDB" id="A0A1J5PNN0"/>
<accession>A0A1J5PNN0</accession>
<proteinExistence type="predicted"/>
<sequence length="61" mass="6683">MINVGHQNPESTLPQPWADQMRLAVPRAGLVYTKHANEGKPLINRLPHAQTFAVIGVVGLE</sequence>
<comment type="caution">
    <text evidence="1">The sequence shown here is derived from an EMBL/GenBank/DDBJ whole genome shotgun (WGS) entry which is preliminary data.</text>
</comment>
<reference evidence="1" key="1">
    <citation type="submission" date="2016-10" db="EMBL/GenBank/DDBJ databases">
        <title>Sequence of Gallionella enrichment culture.</title>
        <authorList>
            <person name="Poehlein A."/>
            <person name="Muehling M."/>
            <person name="Daniel R."/>
        </authorList>
    </citation>
    <scope>NUCLEOTIDE SEQUENCE</scope>
</reference>
<dbReference type="EMBL" id="MLJW01002970">
    <property type="protein sequence ID" value="OIQ73182.1"/>
    <property type="molecule type" value="Genomic_DNA"/>
</dbReference>
<protein>
    <submittedName>
        <fullName evidence="1">Uncharacterized protein</fullName>
    </submittedName>
</protein>